<gene>
    <name evidence="1" type="ORF">HPB50_008668</name>
</gene>
<dbReference type="EMBL" id="CM023483">
    <property type="protein sequence ID" value="KAH6935727.1"/>
    <property type="molecule type" value="Genomic_DNA"/>
</dbReference>
<sequence length="172" mass="19610">MMLYEMYSDPKNKCYVLLLDWVLAEVQRVNKSYQAENQDPVKLFEDLMMLVKSTAAKEVSSYKDAHGENPFTELATLAMTVLSLPFSNAGIERCFSDMSIVKCRRRNRLDIDTLNALLKVRYGLRRHKKKCHEYSLPDDVAAKIGTMASYATAEEDALQLADIIQEFCAPLD</sequence>
<keyword evidence="2" id="KW-1185">Reference proteome</keyword>
<dbReference type="Proteomes" id="UP000821845">
    <property type="component" value="Chromosome 3"/>
</dbReference>
<evidence type="ECO:0000313" key="2">
    <source>
        <dbReference type="Proteomes" id="UP000821845"/>
    </source>
</evidence>
<proteinExistence type="predicted"/>
<accession>A0ACB7SNU6</accession>
<name>A0ACB7SNU6_HYAAI</name>
<comment type="caution">
    <text evidence="1">The sequence shown here is derived from an EMBL/GenBank/DDBJ whole genome shotgun (WGS) entry which is preliminary data.</text>
</comment>
<evidence type="ECO:0000313" key="1">
    <source>
        <dbReference type="EMBL" id="KAH6935727.1"/>
    </source>
</evidence>
<reference evidence="1" key="1">
    <citation type="submission" date="2020-05" db="EMBL/GenBank/DDBJ databases">
        <title>Large-scale comparative analyses of tick genomes elucidate their genetic diversity and vector capacities.</title>
        <authorList>
            <person name="Jia N."/>
            <person name="Wang J."/>
            <person name="Shi W."/>
            <person name="Du L."/>
            <person name="Sun Y."/>
            <person name="Zhan W."/>
            <person name="Jiang J."/>
            <person name="Wang Q."/>
            <person name="Zhang B."/>
            <person name="Ji P."/>
            <person name="Sakyi L.B."/>
            <person name="Cui X."/>
            <person name="Yuan T."/>
            <person name="Jiang B."/>
            <person name="Yang W."/>
            <person name="Lam T.T.-Y."/>
            <person name="Chang Q."/>
            <person name="Ding S."/>
            <person name="Wang X."/>
            <person name="Zhu J."/>
            <person name="Ruan X."/>
            <person name="Zhao L."/>
            <person name="Wei J."/>
            <person name="Que T."/>
            <person name="Du C."/>
            <person name="Cheng J."/>
            <person name="Dai P."/>
            <person name="Han X."/>
            <person name="Huang E."/>
            <person name="Gao Y."/>
            <person name="Liu J."/>
            <person name="Shao H."/>
            <person name="Ye R."/>
            <person name="Li L."/>
            <person name="Wei W."/>
            <person name="Wang X."/>
            <person name="Wang C."/>
            <person name="Yang T."/>
            <person name="Huo Q."/>
            <person name="Li W."/>
            <person name="Guo W."/>
            <person name="Chen H."/>
            <person name="Zhou L."/>
            <person name="Ni X."/>
            <person name="Tian J."/>
            <person name="Zhou Y."/>
            <person name="Sheng Y."/>
            <person name="Liu T."/>
            <person name="Pan Y."/>
            <person name="Xia L."/>
            <person name="Li J."/>
            <person name="Zhao F."/>
            <person name="Cao W."/>
        </authorList>
    </citation>
    <scope>NUCLEOTIDE SEQUENCE</scope>
    <source>
        <strain evidence="1">Hyas-2018</strain>
    </source>
</reference>
<protein>
    <submittedName>
        <fullName evidence="1">Uncharacterized protein</fullName>
    </submittedName>
</protein>
<organism evidence="1 2">
    <name type="scientific">Hyalomma asiaticum</name>
    <name type="common">Tick</name>
    <dbReference type="NCBI Taxonomy" id="266040"/>
    <lineage>
        <taxon>Eukaryota</taxon>
        <taxon>Metazoa</taxon>
        <taxon>Ecdysozoa</taxon>
        <taxon>Arthropoda</taxon>
        <taxon>Chelicerata</taxon>
        <taxon>Arachnida</taxon>
        <taxon>Acari</taxon>
        <taxon>Parasitiformes</taxon>
        <taxon>Ixodida</taxon>
        <taxon>Ixodoidea</taxon>
        <taxon>Ixodidae</taxon>
        <taxon>Hyalomminae</taxon>
        <taxon>Hyalomma</taxon>
    </lineage>
</organism>